<evidence type="ECO:0000313" key="3">
    <source>
        <dbReference type="Proteomes" id="UP000837857"/>
    </source>
</evidence>
<dbReference type="EMBL" id="OW152833">
    <property type="protein sequence ID" value="CAH2054334.1"/>
    <property type="molecule type" value="Genomic_DNA"/>
</dbReference>
<reference evidence="2" key="1">
    <citation type="submission" date="2022-03" db="EMBL/GenBank/DDBJ databases">
        <authorList>
            <person name="Martin H S."/>
        </authorList>
    </citation>
    <scope>NUCLEOTIDE SEQUENCE</scope>
</reference>
<protein>
    <submittedName>
        <fullName evidence="2">Uncharacterized protein</fullName>
    </submittedName>
</protein>
<evidence type="ECO:0000256" key="1">
    <source>
        <dbReference type="SAM" id="MobiDB-lite"/>
    </source>
</evidence>
<accession>A0ABN8IC21</accession>
<feature type="non-terminal residue" evidence="2">
    <location>
        <position position="104"/>
    </location>
</feature>
<sequence length="104" mass="12000">MHKTSDTKLTRSSDDVGRPKFSSELEQAEMMMMMVMHKTRRDWMTSCAGITVGPRKYSLLHEWAVVEIKPTPSGARDRVIVNYGNWVVMLSQEFFVRWSLESTG</sequence>
<proteinExistence type="predicted"/>
<dbReference type="Proteomes" id="UP000837857">
    <property type="component" value="Chromosome 21"/>
</dbReference>
<organism evidence="2 3">
    <name type="scientific">Iphiclides podalirius</name>
    <name type="common">scarce swallowtail</name>
    <dbReference type="NCBI Taxonomy" id="110791"/>
    <lineage>
        <taxon>Eukaryota</taxon>
        <taxon>Metazoa</taxon>
        <taxon>Ecdysozoa</taxon>
        <taxon>Arthropoda</taxon>
        <taxon>Hexapoda</taxon>
        <taxon>Insecta</taxon>
        <taxon>Pterygota</taxon>
        <taxon>Neoptera</taxon>
        <taxon>Endopterygota</taxon>
        <taxon>Lepidoptera</taxon>
        <taxon>Glossata</taxon>
        <taxon>Ditrysia</taxon>
        <taxon>Papilionoidea</taxon>
        <taxon>Papilionidae</taxon>
        <taxon>Papilioninae</taxon>
        <taxon>Iphiclides</taxon>
    </lineage>
</organism>
<feature type="region of interest" description="Disordered" evidence="1">
    <location>
        <begin position="1"/>
        <end position="20"/>
    </location>
</feature>
<gene>
    <name evidence="2" type="ORF">IPOD504_LOCUS8585</name>
</gene>
<evidence type="ECO:0000313" key="2">
    <source>
        <dbReference type="EMBL" id="CAH2054334.1"/>
    </source>
</evidence>
<keyword evidence="3" id="KW-1185">Reference proteome</keyword>
<name>A0ABN8IC21_9NEOP</name>